<dbReference type="SUPFAM" id="SSF53955">
    <property type="entry name" value="Lysozyme-like"/>
    <property type="match status" value="1"/>
</dbReference>
<dbReference type="Gene3D" id="1.10.530.10">
    <property type="match status" value="1"/>
</dbReference>
<organism evidence="3 4">
    <name type="scientific">Candidatus Pullibacteroides excrementavium</name>
    <dbReference type="NCBI Taxonomy" id="2840905"/>
    <lineage>
        <taxon>Bacteria</taxon>
        <taxon>Pseudomonadati</taxon>
        <taxon>Bacteroidota</taxon>
        <taxon>Bacteroidia</taxon>
        <taxon>Bacteroidales</taxon>
        <taxon>Candidatus Pullibacteroides</taxon>
    </lineage>
</organism>
<feature type="domain" description="Transglycosylase SLT" evidence="2">
    <location>
        <begin position="114"/>
        <end position="218"/>
    </location>
</feature>
<evidence type="ECO:0000313" key="4">
    <source>
        <dbReference type="Proteomes" id="UP000823612"/>
    </source>
</evidence>
<evidence type="ECO:0000256" key="1">
    <source>
        <dbReference type="ARBA" id="ARBA00007734"/>
    </source>
</evidence>
<dbReference type="PANTHER" id="PTHR37423">
    <property type="entry name" value="SOLUBLE LYTIC MUREIN TRANSGLYCOSYLASE-RELATED"/>
    <property type="match status" value="1"/>
</dbReference>
<protein>
    <submittedName>
        <fullName evidence="3">Lytic transglycosylase domain-containing protein</fullName>
    </submittedName>
</protein>
<accession>A0A9D9H194</accession>
<comment type="caution">
    <text evidence="3">The sequence shown here is derived from an EMBL/GenBank/DDBJ whole genome shotgun (WGS) entry which is preliminary data.</text>
</comment>
<dbReference type="CDD" id="cd16894">
    <property type="entry name" value="MltD-like"/>
    <property type="match status" value="1"/>
</dbReference>
<reference evidence="3" key="1">
    <citation type="submission" date="2020-10" db="EMBL/GenBank/DDBJ databases">
        <authorList>
            <person name="Gilroy R."/>
        </authorList>
    </citation>
    <scope>NUCLEOTIDE SEQUENCE</scope>
    <source>
        <strain evidence="3">2889</strain>
    </source>
</reference>
<evidence type="ECO:0000313" key="3">
    <source>
        <dbReference type="EMBL" id="MBO8432711.1"/>
    </source>
</evidence>
<dbReference type="PANTHER" id="PTHR37423:SF2">
    <property type="entry name" value="MEMBRANE-BOUND LYTIC MUREIN TRANSGLYCOSYLASE C"/>
    <property type="match status" value="1"/>
</dbReference>
<evidence type="ECO:0000259" key="2">
    <source>
        <dbReference type="Pfam" id="PF01464"/>
    </source>
</evidence>
<dbReference type="EMBL" id="JADIMZ010000085">
    <property type="protein sequence ID" value="MBO8432711.1"/>
    <property type="molecule type" value="Genomic_DNA"/>
</dbReference>
<reference evidence="3" key="2">
    <citation type="journal article" date="2021" name="PeerJ">
        <title>Extensive microbial diversity within the chicken gut microbiome revealed by metagenomics and culture.</title>
        <authorList>
            <person name="Gilroy R."/>
            <person name="Ravi A."/>
            <person name="Getino M."/>
            <person name="Pursley I."/>
            <person name="Horton D.L."/>
            <person name="Alikhan N.F."/>
            <person name="Baker D."/>
            <person name="Gharbi K."/>
            <person name="Hall N."/>
            <person name="Watson M."/>
            <person name="Adriaenssens E.M."/>
            <person name="Foster-Nyarko E."/>
            <person name="Jarju S."/>
            <person name="Secka A."/>
            <person name="Antonio M."/>
            <person name="Oren A."/>
            <person name="Chaudhuri R.R."/>
            <person name="La Ragione R."/>
            <person name="Hildebrand F."/>
            <person name="Pallen M.J."/>
        </authorList>
    </citation>
    <scope>NUCLEOTIDE SEQUENCE</scope>
    <source>
        <strain evidence="3">2889</strain>
    </source>
</reference>
<dbReference type="InterPro" id="IPR008258">
    <property type="entry name" value="Transglycosylase_SLT_dom_1"/>
</dbReference>
<gene>
    <name evidence="3" type="ORF">IAB08_05405</name>
</gene>
<sequence>MKFNTQHTYILGFFLLAAVLMVPNLLPASTQEPENPPLGSTDPVYHQKFLDGYQIMPPPLPDSLSFAGERVPLDFYLCRERLDRELMVNIFWQSNQLLLIKRANRYFPKIEAILQEEGIPEDFKYLCVIESGMMNVVSPAKAAGFWQLMTGTARDHGLEVNTYIDERYNLEKATRAACDYLKMLYERFGSWTLAAAAYNTGQSNMDYHLRTQGTNDYYQLHLPEETSRYMYRILAEKLVLSEPERYGLSVRPQDLYPPLEDRKIPVDTTIHDLFGFARQQGVSYQMLKLYNPWIRSNTLPDKSRRLYYISLPMESSL</sequence>
<dbReference type="Pfam" id="PF01464">
    <property type="entry name" value="SLT"/>
    <property type="match status" value="1"/>
</dbReference>
<comment type="similarity">
    <text evidence="1">Belongs to the transglycosylase Slt family.</text>
</comment>
<name>A0A9D9H194_9BACT</name>
<dbReference type="AlphaFoldDB" id="A0A9D9H194"/>
<proteinExistence type="inferred from homology"/>
<dbReference type="InterPro" id="IPR023346">
    <property type="entry name" value="Lysozyme-like_dom_sf"/>
</dbReference>
<dbReference type="Proteomes" id="UP000823612">
    <property type="component" value="Unassembled WGS sequence"/>
</dbReference>